<accession>A0AAE8ZTP8</accession>
<evidence type="ECO:0000313" key="1">
    <source>
        <dbReference type="EMBL" id="ULT84316.1"/>
    </source>
</evidence>
<sequence length="130" mass="15372">MFRRFSAPPPIPPSASCTRPLGHAHLDRCLKATDNVKRLQQQQEATRNNYHLLINLIVCERRPNKLVPMYRRRKNQQYRILTKISKELEKALKVENLAMEAMEDAEAVWKFEAMFSGEAYQEDGEWKRRE</sequence>
<gene>
    <name evidence="1" type="ORF">L3Y34_013178</name>
</gene>
<dbReference type="EMBL" id="CP090896">
    <property type="protein sequence ID" value="ULT84316.1"/>
    <property type="molecule type" value="Genomic_DNA"/>
</dbReference>
<organism evidence="1 2">
    <name type="scientific">Caenorhabditis briggsae</name>
    <dbReference type="NCBI Taxonomy" id="6238"/>
    <lineage>
        <taxon>Eukaryota</taxon>
        <taxon>Metazoa</taxon>
        <taxon>Ecdysozoa</taxon>
        <taxon>Nematoda</taxon>
        <taxon>Chromadorea</taxon>
        <taxon>Rhabditida</taxon>
        <taxon>Rhabditina</taxon>
        <taxon>Rhabditomorpha</taxon>
        <taxon>Rhabditoidea</taxon>
        <taxon>Rhabditidae</taxon>
        <taxon>Peloderinae</taxon>
        <taxon>Caenorhabditis</taxon>
    </lineage>
</organism>
<protein>
    <submittedName>
        <fullName evidence="1">Uncharacterized protein</fullName>
    </submittedName>
</protein>
<dbReference type="Proteomes" id="UP000827892">
    <property type="component" value="Chromosome X"/>
</dbReference>
<evidence type="ECO:0000313" key="2">
    <source>
        <dbReference type="Proteomes" id="UP000827892"/>
    </source>
</evidence>
<dbReference type="AlphaFoldDB" id="A0AAE8ZTP8"/>
<proteinExistence type="predicted"/>
<name>A0AAE8ZTP8_CAEBR</name>
<reference evidence="1 2" key="1">
    <citation type="submission" date="2022-05" db="EMBL/GenBank/DDBJ databases">
        <title>Chromosome-level reference genomes for two strains of Caenorhabditis briggsae: an improved platform for comparative genomics.</title>
        <authorList>
            <person name="Stevens L."/>
            <person name="Andersen E.C."/>
        </authorList>
    </citation>
    <scope>NUCLEOTIDE SEQUENCE [LARGE SCALE GENOMIC DNA]</scope>
    <source>
        <strain evidence="1">QX1410_ONT</strain>
        <tissue evidence="1">Whole-organism</tissue>
    </source>
</reference>